<reference evidence="3 4" key="1">
    <citation type="submission" date="2023-01" db="EMBL/GenBank/DDBJ databases">
        <title>Analysis of 21 Apiospora genomes using comparative genomics revels a genus with tremendous synthesis potential of carbohydrate active enzymes and secondary metabolites.</title>
        <authorList>
            <person name="Sorensen T."/>
        </authorList>
    </citation>
    <scope>NUCLEOTIDE SEQUENCE [LARGE SCALE GENOMIC DNA]</scope>
    <source>
        <strain evidence="3 4">CBS 83171</strain>
    </source>
</reference>
<organism evidence="3 4">
    <name type="scientific">Apiospora saccharicola</name>
    <dbReference type="NCBI Taxonomy" id="335842"/>
    <lineage>
        <taxon>Eukaryota</taxon>
        <taxon>Fungi</taxon>
        <taxon>Dikarya</taxon>
        <taxon>Ascomycota</taxon>
        <taxon>Pezizomycotina</taxon>
        <taxon>Sordariomycetes</taxon>
        <taxon>Xylariomycetidae</taxon>
        <taxon>Amphisphaeriales</taxon>
        <taxon>Apiosporaceae</taxon>
        <taxon>Apiospora</taxon>
    </lineage>
</organism>
<feature type="compositionally biased region" description="Basic and acidic residues" evidence="1">
    <location>
        <begin position="303"/>
        <end position="341"/>
    </location>
</feature>
<accession>A0ABR1TKG3</accession>
<feature type="compositionally biased region" description="Polar residues" evidence="1">
    <location>
        <begin position="385"/>
        <end position="394"/>
    </location>
</feature>
<dbReference type="InterPro" id="IPR046497">
    <property type="entry name" value="DUF6590"/>
</dbReference>
<feature type="domain" description="DUF6590" evidence="2">
    <location>
        <begin position="75"/>
        <end position="200"/>
    </location>
</feature>
<feature type="region of interest" description="Disordered" evidence="1">
    <location>
        <begin position="281"/>
        <end position="397"/>
    </location>
</feature>
<evidence type="ECO:0000313" key="4">
    <source>
        <dbReference type="Proteomes" id="UP001446871"/>
    </source>
</evidence>
<sequence>MGKSESSIHTGPKSDSGYGDDAASLHAPSVHTPSVHTPQDELANHPLGVRKEQIANLSQTPAKKGYEIGPASGLQIGDVFEFLWADTHEFEWEWKCLGYNRFIVLRHSDTFPHHCVCIPISNGGKTEFAKPGIDNHQQGYVYAEGEVPNEGDRHRLPYSPISIELKPGKLRVKEDSRANYADILEIDHDSQVMVVGDVARYFDRVRRNVNKATMRKTLIKALEAYRAKKNGDEAAVAAMSGDDTDAPPPPTPPIDENRRPEYAKQIYKQPNESQLSLNLRGGAKLHRSRSPTASIRSRASRAGPDRRSSHDPERRHQKQRERDRGRDSSRSRSRDTIREEGAGTSYRMANADQEAYRLSYAEQERRKEFSRPPLPRSSSSRKSKYANTDSNAVPSSIAVLRQGAQKNSNYDIRSMHDVALAGYQHEQHD</sequence>
<dbReference type="Pfam" id="PF20233">
    <property type="entry name" value="DUF6590"/>
    <property type="match status" value="1"/>
</dbReference>
<proteinExistence type="predicted"/>
<feature type="region of interest" description="Disordered" evidence="1">
    <location>
        <begin position="1"/>
        <end position="42"/>
    </location>
</feature>
<evidence type="ECO:0000313" key="3">
    <source>
        <dbReference type="EMBL" id="KAK8047124.1"/>
    </source>
</evidence>
<keyword evidence="4" id="KW-1185">Reference proteome</keyword>
<comment type="caution">
    <text evidence="3">The sequence shown here is derived from an EMBL/GenBank/DDBJ whole genome shotgun (WGS) entry which is preliminary data.</text>
</comment>
<evidence type="ECO:0000259" key="2">
    <source>
        <dbReference type="Pfam" id="PF20233"/>
    </source>
</evidence>
<dbReference type="EMBL" id="JAQQWM010000009">
    <property type="protein sequence ID" value="KAK8047124.1"/>
    <property type="molecule type" value="Genomic_DNA"/>
</dbReference>
<protein>
    <recommendedName>
        <fullName evidence="2">DUF6590 domain-containing protein</fullName>
    </recommendedName>
</protein>
<name>A0ABR1TKG3_9PEZI</name>
<feature type="region of interest" description="Disordered" evidence="1">
    <location>
        <begin position="233"/>
        <end position="258"/>
    </location>
</feature>
<dbReference type="Proteomes" id="UP001446871">
    <property type="component" value="Unassembled WGS sequence"/>
</dbReference>
<gene>
    <name evidence="3" type="ORF">PG996_015188</name>
</gene>
<evidence type="ECO:0000256" key="1">
    <source>
        <dbReference type="SAM" id="MobiDB-lite"/>
    </source>
</evidence>